<proteinExistence type="predicted"/>
<reference evidence="1" key="1">
    <citation type="submission" date="2021-01" db="EMBL/GenBank/DDBJ databases">
        <title>Whole genome shotgun sequence of Rhizocola hellebori NBRC 109834.</title>
        <authorList>
            <person name="Komaki H."/>
            <person name="Tamura T."/>
        </authorList>
    </citation>
    <scope>NUCLEOTIDE SEQUENCE</scope>
    <source>
        <strain evidence="1">NBRC 109834</strain>
    </source>
</reference>
<comment type="caution">
    <text evidence="1">The sequence shown here is derived from an EMBL/GenBank/DDBJ whole genome shotgun (WGS) entry which is preliminary data.</text>
</comment>
<dbReference type="EMBL" id="BONY01000036">
    <property type="protein sequence ID" value="GIH07398.1"/>
    <property type="molecule type" value="Genomic_DNA"/>
</dbReference>
<organism evidence="1 2">
    <name type="scientific">Rhizocola hellebori</name>
    <dbReference type="NCBI Taxonomy" id="1392758"/>
    <lineage>
        <taxon>Bacteria</taxon>
        <taxon>Bacillati</taxon>
        <taxon>Actinomycetota</taxon>
        <taxon>Actinomycetes</taxon>
        <taxon>Micromonosporales</taxon>
        <taxon>Micromonosporaceae</taxon>
        <taxon>Rhizocola</taxon>
    </lineage>
</organism>
<accession>A0A8J3QAT7</accession>
<protein>
    <submittedName>
        <fullName evidence="1">Uncharacterized protein</fullName>
    </submittedName>
</protein>
<dbReference type="Proteomes" id="UP000612899">
    <property type="component" value="Unassembled WGS sequence"/>
</dbReference>
<dbReference type="RefSeq" id="WP_203911188.1">
    <property type="nucleotide sequence ID" value="NZ_BONY01000036.1"/>
</dbReference>
<dbReference type="AlphaFoldDB" id="A0A8J3QAT7"/>
<evidence type="ECO:0000313" key="1">
    <source>
        <dbReference type="EMBL" id="GIH07398.1"/>
    </source>
</evidence>
<name>A0A8J3QAT7_9ACTN</name>
<gene>
    <name evidence="1" type="ORF">Rhe02_54650</name>
</gene>
<keyword evidence="2" id="KW-1185">Reference proteome</keyword>
<evidence type="ECO:0000313" key="2">
    <source>
        <dbReference type="Proteomes" id="UP000612899"/>
    </source>
</evidence>
<sequence>MTNPPPLPSVLTSAQLTAAVEALGLDPSIVLRLSADSRRVRVDIRLPEHGNEVFSAEIPVIHEEANGG</sequence>